<dbReference type="AlphaFoldDB" id="A0A0F9IJP4"/>
<dbReference type="EMBL" id="LAZR01012249">
    <property type="protein sequence ID" value="KKM27831.1"/>
    <property type="molecule type" value="Genomic_DNA"/>
</dbReference>
<organism evidence="1">
    <name type="scientific">marine sediment metagenome</name>
    <dbReference type="NCBI Taxonomy" id="412755"/>
    <lineage>
        <taxon>unclassified sequences</taxon>
        <taxon>metagenomes</taxon>
        <taxon>ecological metagenomes</taxon>
    </lineage>
</organism>
<comment type="caution">
    <text evidence="1">The sequence shown here is derived from an EMBL/GenBank/DDBJ whole genome shotgun (WGS) entry which is preliminary data.</text>
</comment>
<name>A0A0F9IJP4_9ZZZZ</name>
<reference evidence="1" key="1">
    <citation type="journal article" date="2015" name="Nature">
        <title>Complex archaea that bridge the gap between prokaryotes and eukaryotes.</title>
        <authorList>
            <person name="Spang A."/>
            <person name="Saw J.H."/>
            <person name="Jorgensen S.L."/>
            <person name="Zaremba-Niedzwiedzka K."/>
            <person name="Martijn J."/>
            <person name="Lind A.E."/>
            <person name="van Eijk R."/>
            <person name="Schleper C."/>
            <person name="Guy L."/>
            <person name="Ettema T.J."/>
        </authorList>
    </citation>
    <scope>NUCLEOTIDE SEQUENCE</scope>
</reference>
<evidence type="ECO:0000313" key="1">
    <source>
        <dbReference type="EMBL" id="KKM27831.1"/>
    </source>
</evidence>
<proteinExistence type="predicted"/>
<accession>A0A0F9IJP4</accession>
<protein>
    <submittedName>
        <fullName evidence="1">Uncharacterized protein</fullName>
    </submittedName>
</protein>
<sequence length="63" mass="7475">MLARLYDAVWHSRERKKAKLLNLLRTAMPYYDVDYDCDVDDDKDYSMTGLIEQILEICDVKKS</sequence>
<gene>
    <name evidence="1" type="ORF">LCGC14_1570750</name>
</gene>